<dbReference type="AlphaFoldDB" id="A0A9P4QWH8"/>
<accession>A0A9P4QWH8</accession>
<keyword evidence="1" id="KW-1133">Transmembrane helix</keyword>
<keyword evidence="1" id="KW-0812">Transmembrane</keyword>
<name>A0A9P4QWH8_9PLEO</name>
<keyword evidence="1" id="KW-0472">Membrane</keyword>
<dbReference type="EMBL" id="ML996157">
    <property type="protein sequence ID" value="KAF2733745.1"/>
    <property type="molecule type" value="Genomic_DNA"/>
</dbReference>
<evidence type="ECO:0000313" key="3">
    <source>
        <dbReference type="Proteomes" id="UP000799444"/>
    </source>
</evidence>
<comment type="caution">
    <text evidence="2">The sequence shown here is derived from an EMBL/GenBank/DDBJ whole genome shotgun (WGS) entry which is preliminary data.</text>
</comment>
<dbReference type="OrthoDB" id="3540210at2759"/>
<organism evidence="2 3">
    <name type="scientific">Polyplosphaeria fusca</name>
    <dbReference type="NCBI Taxonomy" id="682080"/>
    <lineage>
        <taxon>Eukaryota</taxon>
        <taxon>Fungi</taxon>
        <taxon>Dikarya</taxon>
        <taxon>Ascomycota</taxon>
        <taxon>Pezizomycotina</taxon>
        <taxon>Dothideomycetes</taxon>
        <taxon>Pleosporomycetidae</taxon>
        <taxon>Pleosporales</taxon>
        <taxon>Tetraplosphaeriaceae</taxon>
        <taxon>Polyplosphaeria</taxon>
    </lineage>
</organism>
<gene>
    <name evidence="2" type="ORF">EJ04DRAFT_605111</name>
</gene>
<reference evidence="2" key="1">
    <citation type="journal article" date="2020" name="Stud. Mycol.">
        <title>101 Dothideomycetes genomes: a test case for predicting lifestyles and emergence of pathogens.</title>
        <authorList>
            <person name="Haridas S."/>
            <person name="Albert R."/>
            <person name="Binder M."/>
            <person name="Bloem J."/>
            <person name="Labutti K."/>
            <person name="Salamov A."/>
            <person name="Andreopoulos B."/>
            <person name="Baker S."/>
            <person name="Barry K."/>
            <person name="Bills G."/>
            <person name="Bluhm B."/>
            <person name="Cannon C."/>
            <person name="Castanera R."/>
            <person name="Culley D."/>
            <person name="Daum C."/>
            <person name="Ezra D."/>
            <person name="Gonzalez J."/>
            <person name="Henrissat B."/>
            <person name="Kuo A."/>
            <person name="Liang C."/>
            <person name="Lipzen A."/>
            <person name="Lutzoni F."/>
            <person name="Magnuson J."/>
            <person name="Mondo S."/>
            <person name="Nolan M."/>
            <person name="Ohm R."/>
            <person name="Pangilinan J."/>
            <person name="Park H.-J."/>
            <person name="Ramirez L."/>
            <person name="Alfaro M."/>
            <person name="Sun H."/>
            <person name="Tritt A."/>
            <person name="Yoshinaga Y."/>
            <person name="Zwiers L.-H."/>
            <person name="Turgeon B."/>
            <person name="Goodwin S."/>
            <person name="Spatafora J."/>
            <person name="Crous P."/>
            <person name="Grigoriev I."/>
        </authorList>
    </citation>
    <scope>NUCLEOTIDE SEQUENCE</scope>
    <source>
        <strain evidence="2">CBS 125425</strain>
    </source>
</reference>
<keyword evidence="3" id="KW-1185">Reference proteome</keyword>
<proteinExistence type="predicted"/>
<feature type="transmembrane region" description="Helical" evidence="1">
    <location>
        <begin position="522"/>
        <end position="549"/>
    </location>
</feature>
<feature type="transmembrane region" description="Helical" evidence="1">
    <location>
        <begin position="116"/>
        <end position="138"/>
    </location>
</feature>
<sequence length="673" mass="75384">MSELQAEFVYQGYWVNLAYGSVMGQTFTMDTRKGTVVISLLTLLSTLGLSHLWNLITYAWHQARADGQQRDGLFRQQQILLRTLPSPTALIADSCKIWFAWRKSAKRALLRTMTQATVAIVFKVASIAASIFSSYVAVGSNIEVLVNSPHCATLNWEIPSWQSYIGAVTAAVESYAPHCYRNGTLPSGCNIFSQANVAFSTEKVTCPFEEIMCASAAIALDSGPVDISAAFGLNLEEKDKVTYRKRSVCSMLPLAGRTEIINSSMMGTDRLWRKPIAGETFITFKYGTNVGASPDDFTFFQSTFESNTTKRILHHWTIQYTQLGLDPENFRVLPQLQVPNADITLRQNMLNQIRHENPVNDPMFAAHQRVFATDSTGGSNMTIYLSDFPATMTACTEQYQYFNVTSKEYPQANDVQLFQLSILRNAANIFNIAVPKRYVAQAENENSEGILKNMEDDQWIREIQGWYAISWAAHQTIISDYSIGPTVRDPLSSSFVLPPPNDAAKALCKTQKMRKPGGFVNISVFGLVFIVVVSSIVTIIDVSLLRFVALMKKFRKLESPRLDRWMQDGIFHLQRHAYEAFREGEWKHLTSEVPITVEPTQLSDLPLRYTGSISESYVDSKDAKIEHLESVTSATIVDDKTTEELATSLQQISSADRQPYTTVVSAVEKNANR</sequence>
<protein>
    <submittedName>
        <fullName evidence="2">Uncharacterized protein</fullName>
    </submittedName>
</protein>
<dbReference type="Proteomes" id="UP000799444">
    <property type="component" value="Unassembled WGS sequence"/>
</dbReference>
<feature type="transmembrane region" description="Helical" evidence="1">
    <location>
        <begin position="36"/>
        <end position="60"/>
    </location>
</feature>
<evidence type="ECO:0000313" key="2">
    <source>
        <dbReference type="EMBL" id="KAF2733745.1"/>
    </source>
</evidence>
<evidence type="ECO:0000256" key="1">
    <source>
        <dbReference type="SAM" id="Phobius"/>
    </source>
</evidence>